<dbReference type="EMBL" id="JBFOLK010000005">
    <property type="protein sequence ID" value="KAL2512941.1"/>
    <property type="molecule type" value="Genomic_DNA"/>
</dbReference>
<dbReference type="Proteomes" id="UP001604336">
    <property type="component" value="Unassembled WGS sequence"/>
</dbReference>
<organism evidence="1 2">
    <name type="scientific">Abeliophyllum distichum</name>
    <dbReference type="NCBI Taxonomy" id="126358"/>
    <lineage>
        <taxon>Eukaryota</taxon>
        <taxon>Viridiplantae</taxon>
        <taxon>Streptophyta</taxon>
        <taxon>Embryophyta</taxon>
        <taxon>Tracheophyta</taxon>
        <taxon>Spermatophyta</taxon>
        <taxon>Magnoliopsida</taxon>
        <taxon>eudicotyledons</taxon>
        <taxon>Gunneridae</taxon>
        <taxon>Pentapetalae</taxon>
        <taxon>asterids</taxon>
        <taxon>lamiids</taxon>
        <taxon>Lamiales</taxon>
        <taxon>Oleaceae</taxon>
        <taxon>Forsythieae</taxon>
        <taxon>Abeliophyllum</taxon>
    </lineage>
</organism>
<protein>
    <submittedName>
        <fullName evidence="1">Uncharacterized protein</fullName>
    </submittedName>
</protein>
<gene>
    <name evidence="1" type="ORF">Adt_18541</name>
</gene>
<evidence type="ECO:0000313" key="1">
    <source>
        <dbReference type="EMBL" id="KAL2512941.1"/>
    </source>
</evidence>
<name>A0ABD1TJM5_9LAMI</name>
<keyword evidence="2" id="KW-1185">Reference proteome</keyword>
<comment type="caution">
    <text evidence="1">The sequence shown here is derived from an EMBL/GenBank/DDBJ whole genome shotgun (WGS) entry which is preliminary data.</text>
</comment>
<sequence length="174" mass="18800">MVDRGVDLDQTDPPRSASLPSLVCSHSKAMFAVEKIENAQRKVRCGSDRSTTDRCSGRRQWSVDHCSSGRPPAAVRPLQWSTHCLRLTAAAVDCSAVVGRPLQQWSTTSSSSTAAVVDPLLAVDRSSGRLLCSGRSTTAAVVDHQQQFDRCSGRPTACGRPQQRSTALQWSTDC</sequence>
<reference evidence="2" key="1">
    <citation type="submission" date="2024-07" db="EMBL/GenBank/DDBJ databases">
        <title>Two chromosome-level genome assemblies of Korean endemic species Abeliophyllum distichum and Forsythia ovata (Oleaceae).</title>
        <authorList>
            <person name="Jang H."/>
        </authorList>
    </citation>
    <scope>NUCLEOTIDE SEQUENCE [LARGE SCALE GENOMIC DNA]</scope>
</reference>
<dbReference type="AlphaFoldDB" id="A0ABD1TJM5"/>
<accession>A0ABD1TJM5</accession>
<proteinExistence type="predicted"/>
<evidence type="ECO:0000313" key="2">
    <source>
        <dbReference type="Proteomes" id="UP001604336"/>
    </source>
</evidence>